<feature type="domain" description="NAD(P)-binding" evidence="1">
    <location>
        <begin position="17"/>
        <end position="164"/>
    </location>
</feature>
<evidence type="ECO:0000259" key="1">
    <source>
        <dbReference type="Pfam" id="PF13460"/>
    </source>
</evidence>
<organism evidence="2 3">
    <name type="scientific">Parendozoicomonas haliclonae</name>
    <dbReference type="NCBI Taxonomy" id="1960125"/>
    <lineage>
        <taxon>Bacteria</taxon>
        <taxon>Pseudomonadati</taxon>
        <taxon>Pseudomonadota</taxon>
        <taxon>Gammaproteobacteria</taxon>
        <taxon>Oceanospirillales</taxon>
        <taxon>Endozoicomonadaceae</taxon>
        <taxon>Parendozoicomonas</taxon>
    </lineage>
</organism>
<accession>A0A1X7AI26</accession>
<proteinExistence type="predicted"/>
<sequence length="233" mass="25612">MSIRENRTERRCAIVAGSSGAVGRHVLDRLLQAPEYERVISLVRRPSGIADPKLDERIVDFDNLDLGTLPEPQATDVFCCLGTTRKKAGSAEAFRKVDFDYVLNLGLLAKDAQVERFAVISSIGAGSGKNKGLYLRTKAEMEQALKALQLPSLIIVRPSLLVGERNEFRLGEHLAQLPLKLLSFIPGFGNYRPIRTAQVASAMVTLALGSGEGVHIYESRALQNDSERLPLER</sequence>
<dbReference type="PANTHER" id="PTHR14097">
    <property type="entry name" value="OXIDOREDUCTASE HTATIP2"/>
    <property type="match status" value="1"/>
</dbReference>
<name>A0A1X7AI26_9GAMM</name>
<dbReference type="OrthoDB" id="9798632at2"/>
<protein>
    <recommendedName>
        <fullName evidence="1">NAD(P)-binding domain-containing protein</fullName>
    </recommendedName>
</protein>
<evidence type="ECO:0000313" key="2">
    <source>
        <dbReference type="EMBL" id="SMA42775.1"/>
    </source>
</evidence>
<dbReference type="RefSeq" id="WP_087108439.1">
    <property type="nucleotide sequence ID" value="NZ_CBCSCN010000009.1"/>
</dbReference>
<dbReference type="PANTHER" id="PTHR14097:SF7">
    <property type="entry name" value="OXIDOREDUCTASE HTATIP2"/>
    <property type="match status" value="1"/>
</dbReference>
<dbReference type="SUPFAM" id="SSF51735">
    <property type="entry name" value="NAD(P)-binding Rossmann-fold domains"/>
    <property type="match status" value="1"/>
</dbReference>
<dbReference type="Gene3D" id="3.40.50.720">
    <property type="entry name" value="NAD(P)-binding Rossmann-like Domain"/>
    <property type="match status" value="1"/>
</dbReference>
<dbReference type="Proteomes" id="UP000196573">
    <property type="component" value="Unassembled WGS sequence"/>
</dbReference>
<gene>
    <name evidence="2" type="ORF">EHSB41UT_01486</name>
</gene>
<dbReference type="EMBL" id="FWPT01000003">
    <property type="protein sequence ID" value="SMA42775.1"/>
    <property type="molecule type" value="Genomic_DNA"/>
</dbReference>
<dbReference type="InterPro" id="IPR036291">
    <property type="entry name" value="NAD(P)-bd_dom_sf"/>
</dbReference>
<dbReference type="AlphaFoldDB" id="A0A1X7AI26"/>
<dbReference type="Pfam" id="PF13460">
    <property type="entry name" value="NAD_binding_10"/>
    <property type="match status" value="1"/>
</dbReference>
<dbReference type="InterPro" id="IPR016040">
    <property type="entry name" value="NAD(P)-bd_dom"/>
</dbReference>
<keyword evidence="3" id="KW-1185">Reference proteome</keyword>
<evidence type="ECO:0000313" key="3">
    <source>
        <dbReference type="Proteomes" id="UP000196573"/>
    </source>
</evidence>
<reference evidence="2 3" key="1">
    <citation type="submission" date="2017-03" db="EMBL/GenBank/DDBJ databases">
        <authorList>
            <person name="Afonso C.L."/>
            <person name="Miller P.J."/>
            <person name="Scott M.A."/>
            <person name="Spackman E."/>
            <person name="Goraichik I."/>
            <person name="Dimitrov K.M."/>
            <person name="Suarez D.L."/>
            <person name="Swayne D.E."/>
        </authorList>
    </citation>
    <scope>NUCLEOTIDE SEQUENCE [LARGE SCALE GENOMIC DNA]</scope>
    <source>
        <strain evidence="2">SB41UT1</strain>
    </source>
</reference>